<feature type="transmembrane region" description="Helical" evidence="1">
    <location>
        <begin position="141"/>
        <end position="164"/>
    </location>
</feature>
<keyword evidence="1" id="KW-0472">Membrane</keyword>
<organism evidence="2 3">
    <name type="scientific">Panagrellus redivivus</name>
    <name type="common">Microworm</name>
    <dbReference type="NCBI Taxonomy" id="6233"/>
    <lineage>
        <taxon>Eukaryota</taxon>
        <taxon>Metazoa</taxon>
        <taxon>Ecdysozoa</taxon>
        <taxon>Nematoda</taxon>
        <taxon>Chromadorea</taxon>
        <taxon>Rhabditida</taxon>
        <taxon>Tylenchina</taxon>
        <taxon>Panagrolaimomorpha</taxon>
        <taxon>Panagrolaimoidea</taxon>
        <taxon>Panagrolaimidae</taxon>
        <taxon>Panagrellus</taxon>
    </lineage>
</organism>
<evidence type="ECO:0000256" key="1">
    <source>
        <dbReference type="SAM" id="Phobius"/>
    </source>
</evidence>
<keyword evidence="1" id="KW-0812">Transmembrane</keyword>
<feature type="transmembrane region" description="Helical" evidence="1">
    <location>
        <begin position="87"/>
        <end position="110"/>
    </location>
</feature>
<evidence type="ECO:0000313" key="2">
    <source>
        <dbReference type="Proteomes" id="UP000492821"/>
    </source>
</evidence>
<accession>A0A7E4VHC7</accession>
<evidence type="ECO:0000313" key="3">
    <source>
        <dbReference type="WBParaSite" id="Pan_g20860.t1"/>
    </source>
</evidence>
<dbReference type="AlphaFoldDB" id="A0A7E4VHC7"/>
<reference evidence="2" key="1">
    <citation type="journal article" date="2013" name="Genetics">
        <title>The draft genome and transcriptome of Panagrellus redivivus are shaped by the harsh demands of a free-living lifestyle.</title>
        <authorList>
            <person name="Srinivasan J."/>
            <person name="Dillman A.R."/>
            <person name="Macchietto M.G."/>
            <person name="Heikkinen L."/>
            <person name="Lakso M."/>
            <person name="Fracchia K.M."/>
            <person name="Antoshechkin I."/>
            <person name="Mortazavi A."/>
            <person name="Wong G."/>
            <person name="Sternberg P.W."/>
        </authorList>
    </citation>
    <scope>NUCLEOTIDE SEQUENCE [LARGE SCALE GENOMIC DNA]</scope>
    <source>
        <strain evidence="2">MT8872</strain>
    </source>
</reference>
<protein>
    <submittedName>
        <fullName evidence="3">BI1-like protein</fullName>
    </submittedName>
</protein>
<proteinExistence type="predicted"/>
<keyword evidence="2" id="KW-1185">Reference proteome</keyword>
<name>A0A7E4VHC7_PANRE</name>
<feature type="transmembrane region" description="Helical" evidence="1">
    <location>
        <begin position="34"/>
        <end position="52"/>
    </location>
</feature>
<keyword evidence="1" id="KW-1133">Transmembrane helix</keyword>
<dbReference type="Proteomes" id="UP000492821">
    <property type="component" value="Unassembled WGS sequence"/>
</dbReference>
<feature type="transmembrane region" description="Helical" evidence="1">
    <location>
        <begin position="58"/>
        <end position="75"/>
    </location>
</feature>
<dbReference type="WBParaSite" id="Pan_g20860.t1">
    <property type="protein sequence ID" value="Pan_g20860.t1"/>
    <property type="gene ID" value="Pan_g20860"/>
</dbReference>
<sequence length="173" mass="19518">MLFMNRTPVDIEATKYDGYRAPDQNATRTNLRNIAFTVTGFYILVSCIAVIFYPPLSLITLIVPFITLLLAICAARSAREDAFWPCILLAILGLILKLIGCVVFMSVFGFEADVKKTPNFRLLHGKKVNDSHGYDGDMRVIFFYILTGAEAFLFVISCCIRWHLLAFRNCMSS</sequence>
<reference evidence="3" key="2">
    <citation type="submission" date="2020-10" db="UniProtKB">
        <authorList>
            <consortium name="WormBaseParasite"/>
        </authorList>
    </citation>
    <scope>IDENTIFICATION</scope>
</reference>